<sequence>MAPVREGPVVSHSGYGFVQTACVNQRMGRRPQGSRRGNCNNQGQRPNLLEAAQSAPFPLGPRRVTTNGNNNFQGQQSRRPHGPKNQFNLRRSRWELKGKGPQHGPNNAPRNPRQRRGYNPVRSGDGDIIMRDAPVYKQPVRRPGISAKKTTPPEDVEMLDAFITPPPNPTASPPIELLLAALSLHVAQLDIDTAEEPKDIEMMDAPLV</sequence>
<reference evidence="2" key="1">
    <citation type="submission" date="2019-04" db="EMBL/GenBank/DDBJ databases">
        <title>Friends and foes A comparative genomics studyof 23 Aspergillus species from section Flavi.</title>
        <authorList>
            <consortium name="DOE Joint Genome Institute"/>
            <person name="Kjaerbolling I."/>
            <person name="Vesth T."/>
            <person name="Frisvad J.C."/>
            <person name="Nybo J.L."/>
            <person name="Theobald S."/>
            <person name="Kildgaard S."/>
            <person name="Isbrandt T."/>
            <person name="Kuo A."/>
            <person name="Sato A."/>
            <person name="Lyhne E.K."/>
            <person name="Kogle M.E."/>
            <person name="Wiebenga A."/>
            <person name="Kun R.S."/>
            <person name="Lubbers R.J."/>
            <person name="Makela M.R."/>
            <person name="Barry K."/>
            <person name="Chovatia M."/>
            <person name="Clum A."/>
            <person name="Daum C."/>
            <person name="Haridas S."/>
            <person name="He G."/>
            <person name="LaButti K."/>
            <person name="Lipzen A."/>
            <person name="Mondo S."/>
            <person name="Riley R."/>
            <person name="Salamov A."/>
            <person name="Simmons B.A."/>
            <person name="Magnuson J.K."/>
            <person name="Henrissat B."/>
            <person name="Mortensen U.H."/>
            <person name="Larsen T.O."/>
            <person name="Devries R.P."/>
            <person name="Grigoriev I.V."/>
            <person name="Machida M."/>
            <person name="Baker S.E."/>
            <person name="Andersen M.R."/>
        </authorList>
    </citation>
    <scope>NUCLEOTIDE SEQUENCE [LARGE SCALE GENOMIC DNA]</scope>
    <source>
        <strain evidence="2">IBT 14317</strain>
    </source>
</reference>
<dbReference type="AlphaFoldDB" id="A0A5N7CQD6"/>
<dbReference type="Proteomes" id="UP000326877">
    <property type="component" value="Unassembled WGS sequence"/>
</dbReference>
<name>A0A5N7CQD6_PETAA</name>
<feature type="region of interest" description="Disordered" evidence="1">
    <location>
        <begin position="57"/>
        <end position="127"/>
    </location>
</feature>
<evidence type="ECO:0000256" key="1">
    <source>
        <dbReference type="SAM" id="MobiDB-lite"/>
    </source>
</evidence>
<evidence type="ECO:0000313" key="2">
    <source>
        <dbReference type="EMBL" id="KAE8395723.1"/>
    </source>
</evidence>
<accession>A0A5N7CQD6</accession>
<accession>A0A5N6GB72</accession>
<feature type="compositionally biased region" description="Polar residues" evidence="1">
    <location>
        <begin position="35"/>
        <end position="45"/>
    </location>
</feature>
<dbReference type="OrthoDB" id="4507145at2759"/>
<feature type="region of interest" description="Disordered" evidence="1">
    <location>
        <begin position="26"/>
        <end position="45"/>
    </location>
</feature>
<protein>
    <submittedName>
        <fullName evidence="2">Uncharacterized protein</fullName>
    </submittedName>
</protein>
<organism evidence="2">
    <name type="scientific">Petromyces alliaceus</name>
    <name type="common">Aspergillus alliaceus</name>
    <dbReference type="NCBI Taxonomy" id="209559"/>
    <lineage>
        <taxon>Eukaryota</taxon>
        <taxon>Fungi</taxon>
        <taxon>Dikarya</taxon>
        <taxon>Ascomycota</taxon>
        <taxon>Pezizomycotina</taxon>
        <taxon>Eurotiomycetes</taxon>
        <taxon>Eurotiomycetidae</taxon>
        <taxon>Eurotiales</taxon>
        <taxon>Aspergillaceae</taxon>
        <taxon>Aspergillus</taxon>
        <taxon>Aspergillus subgen. Circumdati</taxon>
    </lineage>
</organism>
<dbReference type="OMA" id="GPYPRVS"/>
<feature type="compositionally biased region" description="Low complexity" evidence="1">
    <location>
        <begin position="67"/>
        <end position="76"/>
    </location>
</feature>
<gene>
    <name evidence="2" type="ORF">BDV23DRAFT_178298</name>
</gene>
<dbReference type="EMBL" id="ML735217">
    <property type="protein sequence ID" value="KAE8395723.1"/>
    <property type="molecule type" value="Genomic_DNA"/>
</dbReference>
<proteinExistence type="predicted"/>